<dbReference type="GO" id="GO:0000981">
    <property type="term" value="F:DNA-binding transcription factor activity, RNA polymerase II-specific"/>
    <property type="evidence" value="ECO:0007669"/>
    <property type="project" value="TreeGrafter"/>
</dbReference>
<keyword evidence="13" id="KW-1185">Reference proteome</keyword>
<dbReference type="Pfam" id="PF00096">
    <property type="entry name" value="zf-C2H2"/>
    <property type="match status" value="4"/>
</dbReference>
<comment type="subcellular location">
    <subcellularLocation>
        <location evidence="1">Nucleus</location>
    </subcellularLocation>
</comment>
<feature type="compositionally biased region" description="Basic and acidic residues" evidence="11">
    <location>
        <begin position="138"/>
        <end position="147"/>
    </location>
</feature>
<dbReference type="GO" id="GO:0008270">
    <property type="term" value="F:zinc ion binding"/>
    <property type="evidence" value="ECO:0007669"/>
    <property type="project" value="UniProtKB-KW"/>
</dbReference>
<keyword evidence="3" id="KW-0479">Metal-binding</keyword>
<comment type="similarity">
    <text evidence="2">Belongs to the krueppel C2H2-type zinc-finger protein family.</text>
</comment>
<evidence type="ECO:0000256" key="1">
    <source>
        <dbReference type="ARBA" id="ARBA00004123"/>
    </source>
</evidence>
<dbReference type="GeneID" id="115008384"/>
<dbReference type="PROSITE" id="PS50157">
    <property type="entry name" value="ZINC_FINGER_C2H2_2"/>
    <property type="match status" value="4"/>
</dbReference>
<keyword evidence="7" id="KW-0805">Transcription regulation</keyword>
<sequence>MAALQYLKAFVSERLTAASVEIFGAVEKTLTEYEGEIIRSKQEIDHLRTLVLWPEVKLHRSVSPPHALSCPSAAHQVSPHRCDEETSPECCHQEEWAPDVSPDHPGDLQNKEEHDQRAGQRGPYCRQQGHTTVSPQFVKREGHEEPPSHLYRILTVEEAASIKAEPDGDKLITSPSTREDENPCGVNPESSGLHLETRKDSLEFTHHERDGLDEQPYAEQDWSPRQDDKDPDPPQIKVEKFTSSSPLEDTDPDDKLPLQSESSVYDEPHSTSPCHNQTLINKTFYTAEDRRRGAEGEGCKLSGLPFCSLNQSEYGIENAEGVVNAEWIKALTQTGTRQKKRHLRSKKRDGIGVEEDVNYLARERRHTCPICGKRFKESGHLKDHVRIHTGEKPYRCKECGMNFRQSGALTLHMRIHTGERPYQCSECGRRFNRKGDMESHRVTHTGERPHLCVECGKSFKRKGNLNTHLKIHTEDRMDYTQPL</sequence>
<keyword evidence="5 10" id="KW-0863">Zinc-finger</keyword>
<dbReference type="FunFam" id="3.30.160.60:FF:002343">
    <property type="entry name" value="Zinc finger protein 33A"/>
    <property type="match status" value="1"/>
</dbReference>
<reference evidence="14" key="1">
    <citation type="submission" date="2025-08" db="UniProtKB">
        <authorList>
            <consortium name="RefSeq"/>
        </authorList>
    </citation>
    <scope>IDENTIFICATION</scope>
</reference>
<dbReference type="PANTHER" id="PTHR23235:SF155">
    <property type="entry name" value="EARLY GROWTH RESPONSE 4-RELATED"/>
    <property type="match status" value="1"/>
</dbReference>
<dbReference type="GO" id="GO:0000978">
    <property type="term" value="F:RNA polymerase II cis-regulatory region sequence-specific DNA binding"/>
    <property type="evidence" value="ECO:0007669"/>
    <property type="project" value="TreeGrafter"/>
</dbReference>
<feature type="domain" description="C2H2-type" evidence="12">
    <location>
        <begin position="450"/>
        <end position="477"/>
    </location>
</feature>
<evidence type="ECO:0000256" key="5">
    <source>
        <dbReference type="ARBA" id="ARBA00022771"/>
    </source>
</evidence>
<feature type="region of interest" description="Disordered" evidence="11">
    <location>
        <begin position="95"/>
        <end position="148"/>
    </location>
</feature>
<protein>
    <submittedName>
        <fullName evidence="14">Zinc finger protein 500-like isoform X1</fullName>
    </submittedName>
</protein>
<evidence type="ECO:0000256" key="8">
    <source>
        <dbReference type="ARBA" id="ARBA00023163"/>
    </source>
</evidence>
<dbReference type="FunFam" id="3.30.160.60:FF:002169">
    <property type="entry name" value="Zgc:174573"/>
    <property type="match status" value="1"/>
</dbReference>
<keyword evidence="6" id="KW-0862">Zinc</keyword>
<feature type="compositionally biased region" description="Basic and acidic residues" evidence="11">
    <location>
        <begin position="95"/>
        <end position="118"/>
    </location>
</feature>
<feature type="domain" description="C2H2-type" evidence="12">
    <location>
        <begin position="366"/>
        <end position="393"/>
    </location>
</feature>
<proteinExistence type="inferred from homology"/>
<evidence type="ECO:0000256" key="2">
    <source>
        <dbReference type="ARBA" id="ARBA00006991"/>
    </source>
</evidence>
<name>A0A6J2PQK7_COTGO</name>
<feature type="domain" description="C2H2-type" evidence="12">
    <location>
        <begin position="422"/>
        <end position="449"/>
    </location>
</feature>
<feature type="region of interest" description="Disordered" evidence="11">
    <location>
        <begin position="161"/>
        <end position="195"/>
    </location>
</feature>
<dbReference type="InterPro" id="IPR013087">
    <property type="entry name" value="Znf_C2H2_type"/>
</dbReference>
<dbReference type="FunFam" id="3.30.160.60:FF:000072">
    <property type="entry name" value="zinc finger protein 143 isoform X1"/>
    <property type="match status" value="1"/>
</dbReference>
<feature type="domain" description="C2H2-type" evidence="12">
    <location>
        <begin position="394"/>
        <end position="421"/>
    </location>
</feature>
<dbReference type="OrthoDB" id="6077919at2759"/>
<dbReference type="SMART" id="SM00355">
    <property type="entry name" value="ZnF_C2H2"/>
    <property type="match status" value="4"/>
</dbReference>
<dbReference type="RefSeq" id="XP_029287825.1">
    <property type="nucleotide sequence ID" value="XM_029431965.1"/>
</dbReference>
<dbReference type="FunFam" id="3.30.160.60:FF:000670">
    <property type="entry name" value="zinc finger protein 22"/>
    <property type="match status" value="1"/>
</dbReference>
<evidence type="ECO:0000256" key="6">
    <source>
        <dbReference type="ARBA" id="ARBA00022833"/>
    </source>
</evidence>
<evidence type="ECO:0000313" key="14">
    <source>
        <dbReference type="RefSeq" id="XP_029287825.1"/>
    </source>
</evidence>
<accession>A0A6J2PQK7</accession>
<keyword evidence="9" id="KW-0539">Nucleus</keyword>
<gene>
    <name evidence="14" type="primary">LOC115008384</name>
</gene>
<dbReference type="KEGG" id="cgob:115008384"/>
<dbReference type="SUPFAM" id="SSF57667">
    <property type="entry name" value="beta-beta-alpha zinc fingers"/>
    <property type="match status" value="2"/>
</dbReference>
<evidence type="ECO:0000256" key="3">
    <source>
        <dbReference type="ARBA" id="ARBA00022723"/>
    </source>
</evidence>
<dbReference type="AlphaFoldDB" id="A0A6J2PQK7"/>
<dbReference type="InParanoid" id="A0A6J2PQK7"/>
<organism evidence="13 14">
    <name type="scientific">Cottoperca gobio</name>
    <name type="common">Frogmouth</name>
    <name type="synonym">Aphritis gobio</name>
    <dbReference type="NCBI Taxonomy" id="56716"/>
    <lineage>
        <taxon>Eukaryota</taxon>
        <taxon>Metazoa</taxon>
        <taxon>Chordata</taxon>
        <taxon>Craniata</taxon>
        <taxon>Vertebrata</taxon>
        <taxon>Euteleostomi</taxon>
        <taxon>Actinopterygii</taxon>
        <taxon>Neopterygii</taxon>
        <taxon>Teleostei</taxon>
        <taxon>Neoteleostei</taxon>
        <taxon>Acanthomorphata</taxon>
        <taxon>Eupercaria</taxon>
        <taxon>Perciformes</taxon>
        <taxon>Notothenioidei</taxon>
        <taxon>Bovichtidae</taxon>
        <taxon>Cottoperca</taxon>
    </lineage>
</organism>
<evidence type="ECO:0000259" key="12">
    <source>
        <dbReference type="PROSITE" id="PS50157"/>
    </source>
</evidence>
<dbReference type="PANTHER" id="PTHR23235">
    <property type="entry name" value="KRUEPPEL-LIKE TRANSCRIPTION FACTOR"/>
    <property type="match status" value="1"/>
</dbReference>
<keyword evidence="4" id="KW-0677">Repeat</keyword>
<evidence type="ECO:0000256" key="11">
    <source>
        <dbReference type="SAM" id="MobiDB-lite"/>
    </source>
</evidence>
<keyword evidence="8" id="KW-0804">Transcription</keyword>
<dbReference type="Proteomes" id="UP000504630">
    <property type="component" value="Chromosome 5"/>
</dbReference>
<evidence type="ECO:0000256" key="7">
    <source>
        <dbReference type="ARBA" id="ARBA00023015"/>
    </source>
</evidence>
<feature type="compositionally biased region" description="Basic and acidic residues" evidence="11">
    <location>
        <begin position="222"/>
        <end position="240"/>
    </location>
</feature>
<evidence type="ECO:0000256" key="9">
    <source>
        <dbReference type="ARBA" id="ARBA00023242"/>
    </source>
</evidence>
<dbReference type="Gene3D" id="3.30.160.60">
    <property type="entry name" value="Classic Zinc Finger"/>
    <property type="match status" value="4"/>
</dbReference>
<dbReference type="PROSITE" id="PS00028">
    <property type="entry name" value="ZINC_FINGER_C2H2_1"/>
    <property type="match status" value="4"/>
</dbReference>
<evidence type="ECO:0000256" key="10">
    <source>
        <dbReference type="PROSITE-ProRule" id="PRU00042"/>
    </source>
</evidence>
<dbReference type="InterPro" id="IPR036236">
    <property type="entry name" value="Znf_C2H2_sf"/>
</dbReference>
<feature type="region of interest" description="Disordered" evidence="11">
    <location>
        <begin position="207"/>
        <end position="277"/>
    </location>
</feature>
<evidence type="ECO:0000313" key="13">
    <source>
        <dbReference type="Proteomes" id="UP000504630"/>
    </source>
</evidence>
<evidence type="ECO:0000256" key="4">
    <source>
        <dbReference type="ARBA" id="ARBA00022737"/>
    </source>
</evidence>